<dbReference type="InterPro" id="IPR011990">
    <property type="entry name" value="TPR-like_helical_dom_sf"/>
</dbReference>
<organism evidence="1 2">
    <name type="scientific">Humitalea rosea</name>
    <dbReference type="NCBI Taxonomy" id="990373"/>
    <lineage>
        <taxon>Bacteria</taxon>
        <taxon>Pseudomonadati</taxon>
        <taxon>Pseudomonadota</taxon>
        <taxon>Alphaproteobacteria</taxon>
        <taxon>Acetobacterales</taxon>
        <taxon>Roseomonadaceae</taxon>
        <taxon>Humitalea</taxon>
    </lineage>
</organism>
<evidence type="ECO:0000313" key="2">
    <source>
        <dbReference type="Proteomes" id="UP000249688"/>
    </source>
</evidence>
<reference evidence="1 2" key="1">
    <citation type="submission" date="2018-06" db="EMBL/GenBank/DDBJ databases">
        <title>Genomic Encyclopedia of Archaeal and Bacterial Type Strains, Phase II (KMG-II): from individual species to whole genera.</title>
        <authorList>
            <person name="Goeker M."/>
        </authorList>
    </citation>
    <scope>NUCLEOTIDE SEQUENCE [LARGE SCALE GENOMIC DNA]</scope>
    <source>
        <strain evidence="1 2">DSM 24525</strain>
    </source>
</reference>
<dbReference type="OrthoDB" id="7888886at2"/>
<dbReference type="GO" id="GO:0003677">
    <property type="term" value="F:DNA binding"/>
    <property type="evidence" value="ECO:0007669"/>
    <property type="project" value="UniProtKB-KW"/>
</dbReference>
<dbReference type="InterPro" id="IPR036388">
    <property type="entry name" value="WH-like_DNA-bd_sf"/>
</dbReference>
<evidence type="ECO:0000313" key="1">
    <source>
        <dbReference type="EMBL" id="PZW49068.1"/>
    </source>
</evidence>
<accession>A0A2W7KL77</accession>
<keyword evidence="1" id="KW-0238">DNA-binding</keyword>
<dbReference type="Proteomes" id="UP000249688">
    <property type="component" value="Unassembled WGS sequence"/>
</dbReference>
<gene>
    <name evidence="1" type="ORF">C8P66_10394</name>
</gene>
<name>A0A2W7KL77_9PROT</name>
<dbReference type="Gene3D" id="1.10.10.10">
    <property type="entry name" value="Winged helix-like DNA-binding domain superfamily/Winged helix DNA-binding domain"/>
    <property type="match status" value="1"/>
</dbReference>
<proteinExistence type="predicted"/>
<dbReference type="RefSeq" id="WP_146422697.1">
    <property type="nucleotide sequence ID" value="NZ_QKYU01000003.1"/>
</dbReference>
<dbReference type="AlphaFoldDB" id="A0A2W7KL77"/>
<sequence>MAEALSSRTELTRLRLVLFGPMEAWGPGAATVLPRGRKTQALLALLAIEAAPVPRRRLAAMLWSRVGEEQARGSLRQALLELQSALARIPGPPLLRAEREEVMLDPAARWVDAEQVMAADAGHPAALDLMRAPLLPGLDGLDPAFDHWLAARRTGLAATATGLARLLLARSPGEAAARRLLALDARDETAAALVIAARVAAGDAEAARATLAALRAALLPLGRQPSPEIEVLLLPRAANDPAPPPSEPQRLPARRGARLGVLPLTAGPGAEWVAGALAESLTAALARFRWLFLADPASLAAAVRQGTAGPIAAARGAGLDLALSGQVQGGARLRVSLRLTDLRPPETVVWAESFEAVPAELGGLEEGIAAAVVARVDPELLLLEARRASAAPHSDPSSYELLLRAIPGLAALDRPGFEASGQLLARACAADPGFASAQAWHAAWHLFQVGQGWAPDQAKAMLKAEALARRAIALDPADAQALTICGHVRAYLHHLPEEGAALHDRALALNPNLAMAWVFSGLAETYCGRHEEALRRLARYKALAPLHPFAFFFDAAALVPLMLLRRHAEAAVAARAVCELNPVFSFPLRPWLACLGHLGDAAAARAVRGRLLALEPGLTIAAAMRRAPLRPPDAEHYIEGLRRAGLEEGLAEKGVA</sequence>
<dbReference type="EMBL" id="QKYU01000003">
    <property type="protein sequence ID" value="PZW49068.1"/>
    <property type="molecule type" value="Genomic_DNA"/>
</dbReference>
<dbReference type="PANTHER" id="PTHR35807">
    <property type="entry name" value="TRANSCRIPTIONAL REGULATOR REDD-RELATED"/>
    <property type="match status" value="1"/>
</dbReference>
<keyword evidence="2" id="KW-1185">Reference proteome</keyword>
<dbReference type="InterPro" id="IPR051677">
    <property type="entry name" value="AfsR-DnrI-RedD_regulator"/>
</dbReference>
<protein>
    <submittedName>
        <fullName evidence="1">DNA-binding SARP family transcriptional activator</fullName>
    </submittedName>
</protein>
<comment type="caution">
    <text evidence="1">The sequence shown here is derived from an EMBL/GenBank/DDBJ whole genome shotgun (WGS) entry which is preliminary data.</text>
</comment>
<dbReference type="Gene3D" id="1.25.40.10">
    <property type="entry name" value="Tetratricopeptide repeat domain"/>
    <property type="match status" value="1"/>
</dbReference>
<dbReference type="SUPFAM" id="SSF48452">
    <property type="entry name" value="TPR-like"/>
    <property type="match status" value="1"/>
</dbReference>